<dbReference type="EMBL" id="BSYO01000017">
    <property type="protein sequence ID" value="GMH16985.1"/>
    <property type="molecule type" value="Genomic_DNA"/>
</dbReference>
<sequence>MPGNPYGVGAVISLAIASSNVNPRVFSLMWKLRCLRAVIRMSCSGIGFEEINSWPLVWDLASSDVVDERLINPITATSSIAHLSSDGKETRGDIAFSLLNVECLQGYGISARGASISFVDILKRGIHSKEVDEPDTCGAH</sequence>
<protein>
    <submittedName>
        <fullName evidence="1">Uncharacterized protein</fullName>
    </submittedName>
</protein>
<dbReference type="Proteomes" id="UP001279734">
    <property type="component" value="Unassembled WGS sequence"/>
</dbReference>
<name>A0AAD3SS68_NEPGR</name>
<evidence type="ECO:0000313" key="2">
    <source>
        <dbReference type="Proteomes" id="UP001279734"/>
    </source>
</evidence>
<comment type="caution">
    <text evidence="1">The sequence shown here is derived from an EMBL/GenBank/DDBJ whole genome shotgun (WGS) entry which is preliminary data.</text>
</comment>
<dbReference type="AlphaFoldDB" id="A0AAD3SS68"/>
<organism evidence="1 2">
    <name type="scientific">Nepenthes gracilis</name>
    <name type="common">Slender pitcher plant</name>
    <dbReference type="NCBI Taxonomy" id="150966"/>
    <lineage>
        <taxon>Eukaryota</taxon>
        <taxon>Viridiplantae</taxon>
        <taxon>Streptophyta</taxon>
        <taxon>Embryophyta</taxon>
        <taxon>Tracheophyta</taxon>
        <taxon>Spermatophyta</taxon>
        <taxon>Magnoliopsida</taxon>
        <taxon>eudicotyledons</taxon>
        <taxon>Gunneridae</taxon>
        <taxon>Pentapetalae</taxon>
        <taxon>Caryophyllales</taxon>
        <taxon>Nepenthaceae</taxon>
        <taxon>Nepenthes</taxon>
    </lineage>
</organism>
<evidence type="ECO:0000313" key="1">
    <source>
        <dbReference type="EMBL" id="GMH16985.1"/>
    </source>
</evidence>
<proteinExistence type="predicted"/>
<gene>
    <name evidence="1" type="ORF">Nepgr_018826</name>
</gene>
<reference evidence="1" key="1">
    <citation type="submission" date="2023-05" db="EMBL/GenBank/DDBJ databases">
        <title>Nepenthes gracilis genome sequencing.</title>
        <authorList>
            <person name="Fukushima K."/>
        </authorList>
    </citation>
    <scope>NUCLEOTIDE SEQUENCE</scope>
    <source>
        <strain evidence="1">SING2019-196</strain>
    </source>
</reference>
<accession>A0AAD3SS68</accession>
<keyword evidence="2" id="KW-1185">Reference proteome</keyword>